<evidence type="ECO:0000313" key="4">
    <source>
        <dbReference type="EMBL" id="PYE50031.1"/>
    </source>
</evidence>
<organism evidence="4 5">
    <name type="scientific">Deinococcus yavapaiensis KR-236</name>
    <dbReference type="NCBI Taxonomy" id="694435"/>
    <lineage>
        <taxon>Bacteria</taxon>
        <taxon>Thermotogati</taxon>
        <taxon>Deinococcota</taxon>
        <taxon>Deinococci</taxon>
        <taxon>Deinococcales</taxon>
        <taxon>Deinococcaceae</taxon>
        <taxon>Deinococcus</taxon>
    </lineage>
</organism>
<comment type="caution">
    <text evidence="4">The sequence shown here is derived from an EMBL/GenBank/DDBJ whole genome shotgun (WGS) entry which is preliminary data.</text>
</comment>
<dbReference type="AlphaFoldDB" id="A0A318SH98"/>
<dbReference type="InterPro" id="IPR054828">
    <property type="entry name" value="Vit_B12_bind_prot"/>
</dbReference>
<dbReference type="GO" id="GO:0071281">
    <property type="term" value="P:cellular response to iron ion"/>
    <property type="evidence" value="ECO:0007669"/>
    <property type="project" value="TreeGrafter"/>
</dbReference>
<protein>
    <submittedName>
        <fullName evidence="4">Iron complex transport system substrate-binding protein</fullName>
    </submittedName>
</protein>
<dbReference type="InterPro" id="IPR050902">
    <property type="entry name" value="ABC_Transporter_SBP"/>
</dbReference>
<keyword evidence="5" id="KW-1185">Reference proteome</keyword>
<accession>A0A318SH98</accession>
<dbReference type="Gene3D" id="3.40.50.1980">
    <property type="entry name" value="Nitrogenase molybdenum iron protein domain"/>
    <property type="match status" value="2"/>
</dbReference>
<sequence>MKHLLLTLGLLSLPTALATRYPLTITDDLGRKVTITKEPQRVISLLPSSTETICAIGACDKLVGVDDYSDFPAQVKNLPKVGNLYQPNIEAMVALKPDVVVLSKYGQLVEPLTRAGVTVVAINPEKYDEIFSKTNLIGKLLNREKGATAVNTKISRDVARVEILTKNSRKVRTYLEIDPTPYTVGPNSFMGVLLSKAGASNIIPANLGDFPQISPELVVQQNPALMLGLDLAAAKKRPGWNNIAAVKSGAVKDIPSALNTILGRPGPRIGEALLGLAKLVHPELFK</sequence>
<dbReference type="Proteomes" id="UP000248326">
    <property type="component" value="Unassembled WGS sequence"/>
</dbReference>
<dbReference type="PROSITE" id="PS50983">
    <property type="entry name" value="FE_B12_PBP"/>
    <property type="match status" value="1"/>
</dbReference>
<feature type="chain" id="PRO_5016259253" evidence="2">
    <location>
        <begin position="19"/>
        <end position="286"/>
    </location>
</feature>
<evidence type="ECO:0000256" key="2">
    <source>
        <dbReference type="SAM" id="SignalP"/>
    </source>
</evidence>
<feature type="domain" description="Fe/B12 periplasmic-binding" evidence="3">
    <location>
        <begin position="41"/>
        <end position="284"/>
    </location>
</feature>
<dbReference type="OrthoDB" id="9787830at2"/>
<dbReference type="SUPFAM" id="SSF53807">
    <property type="entry name" value="Helical backbone' metal receptor"/>
    <property type="match status" value="1"/>
</dbReference>
<dbReference type="Pfam" id="PF01497">
    <property type="entry name" value="Peripla_BP_2"/>
    <property type="match status" value="1"/>
</dbReference>
<gene>
    <name evidence="4" type="ORF">DES52_11952</name>
</gene>
<feature type="signal peptide" evidence="2">
    <location>
        <begin position="1"/>
        <end position="18"/>
    </location>
</feature>
<proteinExistence type="predicted"/>
<dbReference type="PANTHER" id="PTHR30535:SF34">
    <property type="entry name" value="MOLYBDATE-BINDING PROTEIN MOLA"/>
    <property type="match status" value="1"/>
</dbReference>
<dbReference type="PANTHER" id="PTHR30535">
    <property type="entry name" value="VITAMIN B12-BINDING PROTEIN"/>
    <property type="match status" value="1"/>
</dbReference>
<dbReference type="EMBL" id="QJSX01000019">
    <property type="protein sequence ID" value="PYE50031.1"/>
    <property type="molecule type" value="Genomic_DNA"/>
</dbReference>
<dbReference type="CDD" id="cd01143">
    <property type="entry name" value="YvrC"/>
    <property type="match status" value="1"/>
</dbReference>
<dbReference type="RefSeq" id="WP_110888486.1">
    <property type="nucleotide sequence ID" value="NZ_QJSX01000019.1"/>
</dbReference>
<name>A0A318SH98_9DEIO</name>
<evidence type="ECO:0000256" key="1">
    <source>
        <dbReference type="ARBA" id="ARBA00022729"/>
    </source>
</evidence>
<keyword evidence="1 2" id="KW-0732">Signal</keyword>
<evidence type="ECO:0000313" key="5">
    <source>
        <dbReference type="Proteomes" id="UP000248326"/>
    </source>
</evidence>
<reference evidence="4 5" key="1">
    <citation type="submission" date="2018-06" db="EMBL/GenBank/DDBJ databases">
        <title>Genomic Encyclopedia of Type Strains, Phase IV (KMG-IV): sequencing the most valuable type-strain genomes for metagenomic binning, comparative biology and taxonomic classification.</title>
        <authorList>
            <person name="Goeker M."/>
        </authorList>
    </citation>
    <scope>NUCLEOTIDE SEQUENCE [LARGE SCALE GENOMIC DNA]</scope>
    <source>
        <strain evidence="4 5">DSM 18048</strain>
    </source>
</reference>
<dbReference type="NCBIfam" id="NF038402">
    <property type="entry name" value="TroA_like"/>
    <property type="match status" value="1"/>
</dbReference>
<evidence type="ECO:0000259" key="3">
    <source>
        <dbReference type="PROSITE" id="PS50983"/>
    </source>
</evidence>
<dbReference type="InterPro" id="IPR002491">
    <property type="entry name" value="ABC_transptr_periplasmic_BD"/>
</dbReference>